<proteinExistence type="predicted"/>
<feature type="compositionally biased region" description="Acidic residues" evidence="1">
    <location>
        <begin position="25"/>
        <end position="89"/>
    </location>
</feature>
<sequence length="503" mass="56567">MSTRTSARKVSSSKISTAISYLQLDSDEEMEDTTLVNSEEEQEEEDEEVDEEEDEGDEEEEEGDEEEDADEAGDGAEDEEEEEASSEDDNIVRQKWKGGTRQDDELEDEEDDTDEDGLPATVTVPQKRKRGRGKKRDHSLPPASARKIQYTICIFSLDQMRKSKASRGWPQNRIIDLDSDEPWDRIKAQTLAKISDVLNPTQLQFDDYNVLFTVPRHLPDPLTLNEDNYPRLVTNALEIQKIPVAKIIVEPKIAANIAGNEQNDNGEHAKGKKTKIRKERDILPVNTALNAQIGAIRARWMCPTPGGPCGSVHCYVSPTDPEHFPLGNAHVESWAAAMLKGSQFAQIDKPPRNDLFDKVSPAHLAERSPLLQRRLELRDQAAANKVPAAPQVHFNFPPELANFLRPAAPIPPVAPPAPMMPVPTTTMLIPHPFVPGPHLTIMEFCNKYQLDNDICVRFTDEKFKNTSAFKYVELAELKEMSFRKGEIAELKVAVEMWAQMPEQ</sequence>
<comment type="caution">
    <text evidence="2">The sequence shown here is derived from an EMBL/GenBank/DDBJ whole genome shotgun (WGS) entry which is preliminary data.</text>
</comment>
<feature type="compositionally biased region" description="Basic residues" evidence="1">
    <location>
        <begin position="126"/>
        <end position="137"/>
    </location>
</feature>
<accession>A0AAD7I757</accession>
<name>A0AAD7I757_9AGAR</name>
<evidence type="ECO:0000256" key="1">
    <source>
        <dbReference type="SAM" id="MobiDB-lite"/>
    </source>
</evidence>
<organism evidence="2 3">
    <name type="scientific">Mycena maculata</name>
    <dbReference type="NCBI Taxonomy" id="230809"/>
    <lineage>
        <taxon>Eukaryota</taxon>
        <taxon>Fungi</taxon>
        <taxon>Dikarya</taxon>
        <taxon>Basidiomycota</taxon>
        <taxon>Agaricomycotina</taxon>
        <taxon>Agaricomycetes</taxon>
        <taxon>Agaricomycetidae</taxon>
        <taxon>Agaricales</taxon>
        <taxon>Marasmiineae</taxon>
        <taxon>Mycenaceae</taxon>
        <taxon>Mycena</taxon>
    </lineage>
</organism>
<dbReference type="EMBL" id="JARJLG010000148">
    <property type="protein sequence ID" value="KAJ7736599.1"/>
    <property type="molecule type" value="Genomic_DNA"/>
</dbReference>
<gene>
    <name evidence="2" type="ORF">DFH07DRAFT_1064909</name>
</gene>
<feature type="region of interest" description="Disordered" evidence="1">
    <location>
        <begin position="1"/>
        <end position="142"/>
    </location>
</feature>
<feature type="compositionally biased region" description="Acidic residues" evidence="1">
    <location>
        <begin position="104"/>
        <end position="117"/>
    </location>
</feature>
<protein>
    <submittedName>
        <fullName evidence="2">Uncharacterized protein</fullName>
    </submittedName>
</protein>
<dbReference type="AlphaFoldDB" id="A0AAD7I757"/>
<feature type="compositionally biased region" description="Polar residues" evidence="1">
    <location>
        <begin position="1"/>
        <end position="20"/>
    </location>
</feature>
<reference evidence="2" key="1">
    <citation type="submission" date="2023-03" db="EMBL/GenBank/DDBJ databases">
        <title>Massive genome expansion in bonnet fungi (Mycena s.s.) driven by repeated elements and novel gene families across ecological guilds.</title>
        <authorList>
            <consortium name="Lawrence Berkeley National Laboratory"/>
            <person name="Harder C.B."/>
            <person name="Miyauchi S."/>
            <person name="Viragh M."/>
            <person name="Kuo A."/>
            <person name="Thoen E."/>
            <person name="Andreopoulos B."/>
            <person name="Lu D."/>
            <person name="Skrede I."/>
            <person name="Drula E."/>
            <person name="Henrissat B."/>
            <person name="Morin E."/>
            <person name="Kohler A."/>
            <person name="Barry K."/>
            <person name="LaButti K."/>
            <person name="Morin E."/>
            <person name="Salamov A."/>
            <person name="Lipzen A."/>
            <person name="Mereny Z."/>
            <person name="Hegedus B."/>
            <person name="Baldrian P."/>
            <person name="Stursova M."/>
            <person name="Weitz H."/>
            <person name="Taylor A."/>
            <person name="Grigoriev I.V."/>
            <person name="Nagy L.G."/>
            <person name="Martin F."/>
            <person name="Kauserud H."/>
        </authorList>
    </citation>
    <scope>NUCLEOTIDE SEQUENCE</scope>
    <source>
        <strain evidence="2">CBHHK188m</strain>
    </source>
</reference>
<evidence type="ECO:0000313" key="3">
    <source>
        <dbReference type="Proteomes" id="UP001215280"/>
    </source>
</evidence>
<evidence type="ECO:0000313" key="2">
    <source>
        <dbReference type="EMBL" id="KAJ7736599.1"/>
    </source>
</evidence>
<keyword evidence="3" id="KW-1185">Reference proteome</keyword>
<dbReference type="Proteomes" id="UP001215280">
    <property type="component" value="Unassembled WGS sequence"/>
</dbReference>